<dbReference type="PANTHER" id="PTHR12121:SF36">
    <property type="entry name" value="ENDONUCLEASE_EXONUCLEASE_PHOSPHATASE DOMAIN-CONTAINING PROTEIN"/>
    <property type="match status" value="1"/>
</dbReference>
<accession>A0A5C5Y1C4</accession>
<name>A0A5C5Y1C4_9PLAN</name>
<gene>
    <name evidence="3" type="ORF">Pan14r_16830</name>
</gene>
<keyword evidence="4" id="KW-1185">Reference proteome</keyword>
<dbReference type="SUPFAM" id="SSF56219">
    <property type="entry name" value="DNase I-like"/>
    <property type="match status" value="1"/>
</dbReference>
<keyword evidence="3" id="KW-0255">Endonuclease</keyword>
<reference evidence="3 4" key="1">
    <citation type="submission" date="2019-02" db="EMBL/GenBank/DDBJ databases">
        <title>Deep-cultivation of Planctomycetes and their phenomic and genomic characterization uncovers novel biology.</title>
        <authorList>
            <person name="Wiegand S."/>
            <person name="Jogler M."/>
            <person name="Boedeker C."/>
            <person name="Pinto D."/>
            <person name="Vollmers J."/>
            <person name="Rivas-Marin E."/>
            <person name="Kohn T."/>
            <person name="Peeters S.H."/>
            <person name="Heuer A."/>
            <person name="Rast P."/>
            <person name="Oberbeckmann S."/>
            <person name="Bunk B."/>
            <person name="Jeske O."/>
            <person name="Meyerdierks A."/>
            <person name="Storesund J.E."/>
            <person name="Kallscheuer N."/>
            <person name="Luecker S."/>
            <person name="Lage O.M."/>
            <person name="Pohl T."/>
            <person name="Merkel B.J."/>
            <person name="Hornburger P."/>
            <person name="Mueller R.-W."/>
            <person name="Bruemmer F."/>
            <person name="Labrenz M."/>
            <person name="Spormann A.M."/>
            <person name="Op Den Camp H."/>
            <person name="Overmann J."/>
            <person name="Amann R."/>
            <person name="Jetten M.S.M."/>
            <person name="Mascher T."/>
            <person name="Medema M.H."/>
            <person name="Devos D.P."/>
            <person name="Kaster A.-K."/>
            <person name="Ovreas L."/>
            <person name="Rohde M."/>
            <person name="Galperin M.Y."/>
            <person name="Jogler C."/>
        </authorList>
    </citation>
    <scope>NUCLEOTIDE SEQUENCE [LARGE SCALE GENOMIC DNA]</scope>
    <source>
        <strain evidence="3 4">Pan14r</strain>
    </source>
</reference>
<dbReference type="RefSeq" id="WP_146438847.1">
    <property type="nucleotide sequence ID" value="NZ_SJPL01000001.1"/>
</dbReference>
<sequence length="303" mass="34096" precursor="true">MTKSLRFPALCLVFFSLALALFSCAAIAEETRQSATGEDPSGLRVMTFNIRYNNPKDGADAWPNRIDMVADRIRQSADVVGLQEARQEQIQDLAGRLDEYQWFGVGRDDGQQGGEFCPIFYRADRLKLLETKVAWLSETPDVPGSKSWDAAITRLMTMVKFRDQKSGGVFWMINTHFDHRGPQSRIESAKIIRTTAQQFAADYPVVVTGDFNCLPDSRPYQIITDDDDASLLADARTITQTPHRGPDSTWSGFREVEDGRRIDFIFVTSDVQVRRHVTFGDQVGGRFPSDHLPVVAAIRFAPR</sequence>
<dbReference type="AlphaFoldDB" id="A0A5C5Y1C4"/>
<comment type="caution">
    <text evidence="3">The sequence shown here is derived from an EMBL/GenBank/DDBJ whole genome shotgun (WGS) entry which is preliminary data.</text>
</comment>
<feature type="signal peptide" evidence="1">
    <location>
        <begin position="1"/>
        <end position="28"/>
    </location>
</feature>
<dbReference type="GO" id="GO:0000175">
    <property type="term" value="F:3'-5'-RNA exonuclease activity"/>
    <property type="evidence" value="ECO:0007669"/>
    <property type="project" value="TreeGrafter"/>
</dbReference>
<evidence type="ECO:0000256" key="1">
    <source>
        <dbReference type="SAM" id="SignalP"/>
    </source>
</evidence>
<keyword evidence="3" id="KW-0540">Nuclease</keyword>
<evidence type="ECO:0000313" key="4">
    <source>
        <dbReference type="Proteomes" id="UP000317238"/>
    </source>
</evidence>
<organism evidence="3 4">
    <name type="scientific">Crateriforma conspicua</name>
    <dbReference type="NCBI Taxonomy" id="2527996"/>
    <lineage>
        <taxon>Bacteria</taxon>
        <taxon>Pseudomonadati</taxon>
        <taxon>Planctomycetota</taxon>
        <taxon>Planctomycetia</taxon>
        <taxon>Planctomycetales</taxon>
        <taxon>Planctomycetaceae</taxon>
        <taxon>Crateriforma</taxon>
    </lineage>
</organism>
<dbReference type="EMBL" id="SJPL01000001">
    <property type="protein sequence ID" value="TWT69397.1"/>
    <property type="molecule type" value="Genomic_DNA"/>
</dbReference>
<dbReference type="PANTHER" id="PTHR12121">
    <property type="entry name" value="CARBON CATABOLITE REPRESSOR PROTEIN 4"/>
    <property type="match status" value="1"/>
</dbReference>
<proteinExistence type="predicted"/>
<protein>
    <submittedName>
        <fullName evidence="3">Endonuclease/Exonuclease/phosphatase family protein</fullName>
    </submittedName>
</protein>
<evidence type="ECO:0000313" key="3">
    <source>
        <dbReference type="EMBL" id="TWT69397.1"/>
    </source>
</evidence>
<feature type="domain" description="Endonuclease/exonuclease/phosphatase" evidence="2">
    <location>
        <begin position="46"/>
        <end position="291"/>
    </location>
</feature>
<dbReference type="GO" id="GO:0004519">
    <property type="term" value="F:endonuclease activity"/>
    <property type="evidence" value="ECO:0007669"/>
    <property type="project" value="UniProtKB-KW"/>
</dbReference>
<keyword evidence="1" id="KW-0732">Signal</keyword>
<evidence type="ECO:0000259" key="2">
    <source>
        <dbReference type="Pfam" id="PF03372"/>
    </source>
</evidence>
<dbReference type="Gene3D" id="3.60.10.10">
    <property type="entry name" value="Endonuclease/exonuclease/phosphatase"/>
    <property type="match status" value="1"/>
</dbReference>
<keyword evidence="3" id="KW-0378">Hydrolase</keyword>
<dbReference type="Proteomes" id="UP000317238">
    <property type="component" value="Unassembled WGS sequence"/>
</dbReference>
<dbReference type="Pfam" id="PF03372">
    <property type="entry name" value="Exo_endo_phos"/>
    <property type="match status" value="1"/>
</dbReference>
<dbReference type="InterPro" id="IPR050410">
    <property type="entry name" value="CCR4/nocturin_mRNA_transcr"/>
</dbReference>
<feature type="chain" id="PRO_5023129149" evidence="1">
    <location>
        <begin position="29"/>
        <end position="303"/>
    </location>
</feature>
<keyword evidence="3" id="KW-0269">Exonuclease</keyword>
<dbReference type="InterPro" id="IPR005135">
    <property type="entry name" value="Endo/exonuclease/phosphatase"/>
</dbReference>
<dbReference type="InterPro" id="IPR036691">
    <property type="entry name" value="Endo/exonu/phosph_ase_sf"/>
</dbReference>
<dbReference type="PROSITE" id="PS51257">
    <property type="entry name" value="PROKAR_LIPOPROTEIN"/>
    <property type="match status" value="1"/>
</dbReference>
<dbReference type="OrthoDB" id="9793162at2"/>
<dbReference type="CDD" id="cd09083">
    <property type="entry name" value="EEP-1"/>
    <property type="match status" value="1"/>
</dbReference>